<dbReference type="Proteomes" id="UP000467840">
    <property type="component" value="Chromosome 5"/>
</dbReference>
<dbReference type="InterPro" id="IPR053806">
    <property type="entry name" value="MTHFR_C"/>
</dbReference>
<evidence type="ECO:0000313" key="2">
    <source>
        <dbReference type="EMBL" id="KAF2325649.1"/>
    </source>
</evidence>
<evidence type="ECO:0000313" key="3">
    <source>
        <dbReference type="Proteomes" id="UP000467840"/>
    </source>
</evidence>
<keyword evidence="3" id="KW-1185">Reference proteome</keyword>
<dbReference type="GO" id="GO:0035999">
    <property type="term" value="P:tetrahydrofolate interconversion"/>
    <property type="evidence" value="ECO:0007669"/>
    <property type="project" value="TreeGrafter"/>
</dbReference>
<dbReference type="AlphaFoldDB" id="A0A6A6NK38"/>
<dbReference type="PANTHER" id="PTHR45754:SF3">
    <property type="entry name" value="METHYLENETETRAHYDROFOLATE REDUCTASE (NADPH)"/>
    <property type="match status" value="1"/>
</dbReference>
<reference evidence="2 3" key="1">
    <citation type="journal article" date="2020" name="Mol. Plant">
        <title>The Chromosome-Based Rubber Tree Genome Provides New Insights into Spurge Genome Evolution and Rubber Biosynthesis.</title>
        <authorList>
            <person name="Liu J."/>
            <person name="Shi C."/>
            <person name="Shi C.C."/>
            <person name="Li W."/>
            <person name="Zhang Q.J."/>
            <person name="Zhang Y."/>
            <person name="Li K."/>
            <person name="Lu H.F."/>
            <person name="Shi C."/>
            <person name="Zhu S.T."/>
            <person name="Xiao Z.Y."/>
            <person name="Nan H."/>
            <person name="Yue Y."/>
            <person name="Zhu X.G."/>
            <person name="Wu Y."/>
            <person name="Hong X.N."/>
            <person name="Fan G.Y."/>
            <person name="Tong Y."/>
            <person name="Zhang D."/>
            <person name="Mao C.L."/>
            <person name="Liu Y.L."/>
            <person name="Hao S.J."/>
            <person name="Liu W.Q."/>
            <person name="Lv M.Q."/>
            <person name="Zhang H.B."/>
            <person name="Liu Y."/>
            <person name="Hu-Tang G.R."/>
            <person name="Wang J.P."/>
            <person name="Wang J.H."/>
            <person name="Sun Y.H."/>
            <person name="Ni S.B."/>
            <person name="Chen W.B."/>
            <person name="Zhang X.C."/>
            <person name="Jiao Y.N."/>
            <person name="Eichler E.E."/>
            <person name="Li G.H."/>
            <person name="Liu X."/>
            <person name="Gao L.Z."/>
        </authorList>
    </citation>
    <scope>NUCLEOTIDE SEQUENCE [LARGE SCALE GENOMIC DNA]</scope>
    <source>
        <strain evidence="3">cv. GT1</strain>
        <tissue evidence="2">Leaf</tissue>
    </source>
</reference>
<dbReference type="GO" id="GO:0071949">
    <property type="term" value="F:FAD binding"/>
    <property type="evidence" value="ECO:0007669"/>
    <property type="project" value="TreeGrafter"/>
</dbReference>
<gene>
    <name evidence="2" type="ORF">GH714_031864</name>
</gene>
<dbReference type="GO" id="GO:0005829">
    <property type="term" value="C:cytosol"/>
    <property type="evidence" value="ECO:0007669"/>
    <property type="project" value="TreeGrafter"/>
</dbReference>
<evidence type="ECO:0000259" key="1">
    <source>
        <dbReference type="Pfam" id="PF21895"/>
    </source>
</evidence>
<dbReference type="GO" id="GO:0009086">
    <property type="term" value="P:methionine biosynthetic process"/>
    <property type="evidence" value="ECO:0007669"/>
    <property type="project" value="TreeGrafter"/>
</dbReference>
<comment type="caution">
    <text evidence="2">The sequence shown here is derived from an EMBL/GenBank/DDBJ whole genome shotgun (WGS) entry which is preliminary data.</text>
</comment>
<protein>
    <recommendedName>
        <fullName evidence="1">MTHFR SAM-binding regulatory domain-containing protein</fullName>
    </recommendedName>
</protein>
<organism evidence="2 3">
    <name type="scientific">Hevea brasiliensis</name>
    <name type="common">Para rubber tree</name>
    <name type="synonym">Siphonia brasiliensis</name>
    <dbReference type="NCBI Taxonomy" id="3981"/>
    <lineage>
        <taxon>Eukaryota</taxon>
        <taxon>Viridiplantae</taxon>
        <taxon>Streptophyta</taxon>
        <taxon>Embryophyta</taxon>
        <taxon>Tracheophyta</taxon>
        <taxon>Spermatophyta</taxon>
        <taxon>Magnoliopsida</taxon>
        <taxon>eudicotyledons</taxon>
        <taxon>Gunneridae</taxon>
        <taxon>Pentapetalae</taxon>
        <taxon>rosids</taxon>
        <taxon>fabids</taxon>
        <taxon>Malpighiales</taxon>
        <taxon>Euphorbiaceae</taxon>
        <taxon>Crotonoideae</taxon>
        <taxon>Micrandreae</taxon>
        <taxon>Hevea</taxon>
    </lineage>
</organism>
<dbReference type="PANTHER" id="PTHR45754">
    <property type="entry name" value="METHYLENETETRAHYDROFOLATE REDUCTASE"/>
    <property type="match status" value="1"/>
</dbReference>
<dbReference type="Pfam" id="PF21895">
    <property type="entry name" value="MTHFR_C"/>
    <property type="match status" value="1"/>
</dbReference>
<dbReference type="GO" id="GO:0004489">
    <property type="term" value="F:methylenetetrahydrofolate reductase [NAD(P)H] activity"/>
    <property type="evidence" value="ECO:0007669"/>
    <property type="project" value="TreeGrafter"/>
</dbReference>
<sequence length="95" mass="10446">MRGHSASPSRWGGPEGYVYQKAYLEFFCSTDKLQVLVDKCKSFPPITYVAVNKGGTLVSNVGPNDVNVMQSRHLLVSLVDNDYIDGDIFAAFADL</sequence>
<proteinExistence type="predicted"/>
<dbReference type="EMBL" id="JAAGAX010000001">
    <property type="protein sequence ID" value="KAF2325649.1"/>
    <property type="molecule type" value="Genomic_DNA"/>
</dbReference>
<accession>A0A6A6NK38</accession>
<feature type="domain" description="MTHFR SAM-binding regulatory" evidence="1">
    <location>
        <begin position="10"/>
        <end position="61"/>
    </location>
</feature>
<name>A0A6A6NK38_HEVBR</name>